<sequence length="72" mass="8437">MVLLVNTSRVEAEHQWCLVLNTLQYVVGREETCCKKRVVLLKVNKTYLVRRLIFLKTSGNKKQAERMKTSLK</sequence>
<evidence type="ECO:0000313" key="2">
    <source>
        <dbReference type="Proteomes" id="UP000060345"/>
    </source>
</evidence>
<dbReference type="Proteomes" id="UP000060345">
    <property type="component" value="Chromosome 1"/>
</dbReference>
<dbReference type="STRING" id="1236517.ADJ77_02975"/>
<name>A0A0K1NI94_9BACT</name>
<evidence type="ECO:0000313" key="1">
    <source>
        <dbReference type="EMBL" id="AKU68809.1"/>
    </source>
</evidence>
<dbReference type="EMBL" id="CP012074">
    <property type="protein sequence ID" value="AKU68809.1"/>
    <property type="molecule type" value="Genomic_DNA"/>
</dbReference>
<protein>
    <submittedName>
        <fullName evidence="1">Uncharacterized protein</fullName>
    </submittedName>
</protein>
<organism evidence="1 2">
    <name type="scientific">Prevotella fusca JCM 17724</name>
    <dbReference type="NCBI Taxonomy" id="1236517"/>
    <lineage>
        <taxon>Bacteria</taxon>
        <taxon>Pseudomonadati</taxon>
        <taxon>Bacteroidota</taxon>
        <taxon>Bacteroidia</taxon>
        <taxon>Bacteroidales</taxon>
        <taxon>Prevotellaceae</taxon>
        <taxon>Prevotella</taxon>
    </lineage>
</organism>
<dbReference type="AlphaFoldDB" id="A0A0K1NI94"/>
<gene>
    <name evidence="1" type="ORF">ADJ77_02975</name>
</gene>
<reference evidence="1 2" key="1">
    <citation type="submission" date="2015-07" db="EMBL/GenBank/DDBJ databases">
        <authorList>
            <person name="Noorani M."/>
        </authorList>
    </citation>
    <scope>NUCLEOTIDE SEQUENCE [LARGE SCALE GENOMIC DNA]</scope>
    <source>
        <strain evidence="1 2">W1435</strain>
    </source>
</reference>
<proteinExistence type="predicted"/>
<accession>A0A0K1NI94</accession>
<dbReference type="KEGG" id="pfus:ADJ77_02975"/>